<keyword evidence="3" id="KW-1185">Reference proteome</keyword>
<comment type="caution">
    <text evidence="2">The sequence shown here is derived from an EMBL/GenBank/DDBJ whole genome shotgun (WGS) entry which is preliminary data.</text>
</comment>
<name>A0ABT5VD03_9BACI</name>
<dbReference type="Proteomes" id="UP001148125">
    <property type="component" value="Unassembled WGS sequence"/>
</dbReference>
<protein>
    <submittedName>
        <fullName evidence="2">Uncharacterized protein</fullName>
    </submittedName>
</protein>
<keyword evidence="1" id="KW-0472">Membrane</keyword>
<keyword evidence="1" id="KW-0812">Transmembrane</keyword>
<evidence type="ECO:0000313" key="3">
    <source>
        <dbReference type="Proteomes" id="UP001148125"/>
    </source>
</evidence>
<evidence type="ECO:0000256" key="1">
    <source>
        <dbReference type="SAM" id="Phobius"/>
    </source>
</evidence>
<reference evidence="2" key="1">
    <citation type="submission" date="2024-05" db="EMBL/GenBank/DDBJ databases">
        <title>Alkalihalobacillus sp. strain MEB203 novel alkaliphilic bacterium from Lonar Lake, India.</title>
        <authorList>
            <person name="Joshi A."/>
            <person name="Thite S."/>
            <person name="Mengade P."/>
        </authorList>
    </citation>
    <scope>NUCLEOTIDE SEQUENCE</scope>
    <source>
        <strain evidence="2">MEB 203</strain>
    </source>
</reference>
<feature type="transmembrane region" description="Helical" evidence="1">
    <location>
        <begin position="58"/>
        <end position="81"/>
    </location>
</feature>
<organism evidence="2 3">
    <name type="scientific">Alkalihalobacterium chitinilyticum</name>
    <dbReference type="NCBI Taxonomy" id="2980103"/>
    <lineage>
        <taxon>Bacteria</taxon>
        <taxon>Bacillati</taxon>
        <taxon>Bacillota</taxon>
        <taxon>Bacilli</taxon>
        <taxon>Bacillales</taxon>
        <taxon>Bacillaceae</taxon>
        <taxon>Alkalihalobacterium</taxon>
    </lineage>
</organism>
<feature type="transmembrane region" description="Helical" evidence="1">
    <location>
        <begin position="6"/>
        <end position="24"/>
    </location>
</feature>
<dbReference type="EMBL" id="JAOTPO010000004">
    <property type="protein sequence ID" value="MDE5413222.1"/>
    <property type="molecule type" value="Genomic_DNA"/>
</dbReference>
<evidence type="ECO:0000313" key="2">
    <source>
        <dbReference type="EMBL" id="MDE5413222.1"/>
    </source>
</evidence>
<proteinExistence type="predicted"/>
<feature type="transmembrane region" description="Helical" evidence="1">
    <location>
        <begin position="102"/>
        <end position="120"/>
    </location>
</feature>
<sequence>MIIYSDISVAWLLSLPLLVIYFKFSNLAEEHKRSSLAFPLWFTNFLLLQHLLNYGDLFWVVLLFQLIFLYPISIAVFLYISRLNQDETAINTLIKGLKRKQIIVVSVVSLLSVIGIGWGVSDSNQKVAQLHHQAMNEIVESEDPLSYLIYHSISPETLIGILPSLEDMNDGEVTVTSLPWKSTVRVSYENDTEAGVRTFTYVRFNEGWKLDGMYREEIR</sequence>
<keyword evidence="1" id="KW-1133">Transmembrane helix</keyword>
<accession>A0ABT5VD03</accession>
<dbReference type="RefSeq" id="WP_275117847.1">
    <property type="nucleotide sequence ID" value="NZ_JAOTPO010000004.1"/>
</dbReference>
<gene>
    <name evidence="2" type="ORF">N7Z68_07470</name>
</gene>